<comment type="caution">
    <text evidence="1">The sequence shown here is derived from an EMBL/GenBank/DDBJ whole genome shotgun (WGS) entry which is preliminary data.</text>
</comment>
<dbReference type="AlphaFoldDB" id="A0AAJ1T0B4"/>
<name>A0AAJ1T0B4_9BACI</name>
<protein>
    <submittedName>
        <fullName evidence="1">Uncharacterized protein</fullName>
    </submittedName>
</protein>
<proteinExistence type="predicted"/>
<reference evidence="1" key="1">
    <citation type="submission" date="2023-07" db="EMBL/GenBank/DDBJ databases">
        <title>Genomic Encyclopedia of Type Strains, Phase IV (KMG-IV): sequencing the most valuable type-strain genomes for metagenomic binning, comparative biology and taxonomic classification.</title>
        <authorList>
            <person name="Goeker M."/>
        </authorList>
    </citation>
    <scope>NUCLEOTIDE SEQUENCE</scope>
    <source>
        <strain evidence="1">DSM 23947</strain>
    </source>
</reference>
<dbReference type="Proteomes" id="UP001237207">
    <property type="component" value="Unassembled WGS sequence"/>
</dbReference>
<gene>
    <name evidence="1" type="ORF">J2S13_002520</name>
</gene>
<dbReference type="EMBL" id="JAUSUC010000035">
    <property type="protein sequence ID" value="MDQ0216098.1"/>
    <property type="molecule type" value="Genomic_DNA"/>
</dbReference>
<evidence type="ECO:0000313" key="2">
    <source>
        <dbReference type="Proteomes" id="UP001237207"/>
    </source>
</evidence>
<organism evidence="1 2">
    <name type="scientific">Oikeobacillus pervagus</name>
    <dbReference type="NCBI Taxonomy" id="1325931"/>
    <lineage>
        <taxon>Bacteria</taxon>
        <taxon>Bacillati</taxon>
        <taxon>Bacillota</taxon>
        <taxon>Bacilli</taxon>
        <taxon>Bacillales</taxon>
        <taxon>Bacillaceae</taxon>
        <taxon>Oikeobacillus</taxon>
    </lineage>
</organism>
<sequence length="41" mass="4504">MDLISTQKVTEVMLFTGKSDGGKCGKSENVYMMKVNIGHIL</sequence>
<evidence type="ECO:0000313" key="1">
    <source>
        <dbReference type="EMBL" id="MDQ0216098.1"/>
    </source>
</evidence>
<accession>A0AAJ1T0B4</accession>
<keyword evidence="2" id="KW-1185">Reference proteome</keyword>